<dbReference type="PANTHER" id="PTHR22854">
    <property type="entry name" value="TRYPTOPHAN BIOSYNTHESIS PROTEIN"/>
    <property type="match status" value="1"/>
</dbReference>
<evidence type="ECO:0000313" key="11">
    <source>
        <dbReference type="EMBL" id="CCW36594.1"/>
    </source>
</evidence>
<evidence type="ECO:0000256" key="9">
    <source>
        <dbReference type="HAMAP-Rule" id="MF_00134"/>
    </source>
</evidence>
<name>S0EY07_CHTCT</name>
<evidence type="ECO:0000256" key="2">
    <source>
        <dbReference type="ARBA" id="ARBA00004696"/>
    </source>
</evidence>
<dbReference type="InParanoid" id="S0EY07"/>
<dbReference type="AlphaFoldDB" id="S0EY07"/>
<evidence type="ECO:0000256" key="1">
    <source>
        <dbReference type="ARBA" id="ARBA00001633"/>
    </source>
</evidence>
<dbReference type="NCBIfam" id="NF001377">
    <property type="entry name" value="PRK00278.2-4"/>
    <property type="match status" value="1"/>
</dbReference>
<dbReference type="HOGENOM" id="CLU_034247_2_0_0"/>
<protein>
    <recommendedName>
        <fullName evidence="9">Indole-3-glycerol phosphate synthase</fullName>
        <shortName evidence="9">IGPS</shortName>
        <ecNumber evidence="9">4.1.1.48</ecNumber>
    </recommendedName>
</protein>
<dbReference type="HAMAP" id="MF_00134_B">
    <property type="entry name" value="IGPS_B"/>
    <property type="match status" value="1"/>
</dbReference>
<dbReference type="GO" id="GO:0000162">
    <property type="term" value="P:L-tryptophan biosynthetic process"/>
    <property type="evidence" value="ECO:0007669"/>
    <property type="project" value="UniProtKB-UniRule"/>
</dbReference>
<keyword evidence="8 9" id="KW-0456">Lyase</keyword>
<dbReference type="PANTHER" id="PTHR22854:SF2">
    <property type="entry name" value="INDOLE-3-GLYCEROL-PHOSPHATE SYNTHASE"/>
    <property type="match status" value="1"/>
</dbReference>
<dbReference type="CDD" id="cd00331">
    <property type="entry name" value="IGPS"/>
    <property type="match status" value="1"/>
</dbReference>
<reference evidence="12" key="1">
    <citation type="submission" date="2013-03" db="EMBL/GenBank/DDBJ databases">
        <title>Genome sequence of Chthonomonas calidirosea, the first sequenced genome from the Armatimonadetes phylum (formally candidate division OP10).</title>
        <authorList>
            <person name="Lee K.C.Y."/>
            <person name="Morgan X.C."/>
            <person name="Dunfield P.F."/>
            <person name="Tamas I."/>
            <person name="Houghton K.M."/>
            <person name="Vyssotski M."/>
            <person name="Ryan J.L.J."/>
            <person name="Lagutin K."/>
            <person name="McDonald I.R."/>
            <person name="Stott M.B."/>
        </authorList>
    </citation>
    <scope>NUCLEOTIDE SEQUENCE [LARGE SCALE GENOMIC DNA]</scope>
    <source>
        <strain evidence="12">DSM 23976 / ICMP 18418 / T49</strain>
    </source>
</reference>
<comment type="pathway">
    <text evidence="2 9">Amino-acid biosynthesis; L-tryptophan biosynthesis; L-tryptophan from chorismate: step 4/5.</text>
</comment>
<dbReference type="UniPathway" id="UPA00035">
    <property type="reaction ID" value="UER00043"/>
</dbReference>
<dbReference type="FunCoup" id="S0EY07">
    <property type="interactions" value="400"/>
</dbReference>
<dbReference type="Pfam" id="PF00218">
    <property type="entry name" value="IGPS"/>
    <property type="match status" value="1"/>
</dbReference>
<sequence>MSMLSEILATKRTEVAYRAEHTPLQLLQERLIDAPPPRDFVKALRQLPGPTLIAEVKKASPSKGVIRADFDPIAIAKAYEANGAACLSVLTDEPYFQGKLDYLTSIREVVSLPLLRKDFIIDPWQIAESRAAGADAILLIVAALSPCLLRDLLHLSQEYGMAALVEVHDREELHEALDAGASLIGINNRDLHTFQTSLNVTFDLLAELPPDPNRTIVSESGIFTHDDVLRLGQAGVHSVLIGEALMREADVGAKVREILGR</sequence>
<dbReference type="NCBIfam" id="NF001373">
    <property type="entry name" value="PRK00278.1-6"/>
    <property type="match status" value="1"/>
</dbReference>
<evidence type="ECO:0000256" key="5">
    <source>
        <dbReference type="ARBA" id="ARBA00022793"/>
    </source>
</evidence>
<proteinExistence type="inferred from homology"/>
<organism evidence="11 12">
    <name type="scientific">Chthonomonas calidirosea (strain DSM 23976 / ICMP 18418 / T49)</name>
    <dbReference type="NCBI Taxonomy" id="1303518"/>
    <lineage>
        <taxon>Bacteria</taxon>
        <taxon>Bacillati</taxon>
        <taxon>Armatimonadota</taxon>
        <taxon>Chthonomonadia</taxon>
        <taxon>Chthonomonadales</taxon>
        <taxon>Chthonomonadaceae</taxon>
        <taxon>Chthonomonas</taxon>
    </lineage>
</organism>
<keyword evidence="12" id="KW-1185">Reference proteome</keyword>
<comment type="similarity">
    <text evidence="3 9">Belongs to the TrpC family.</text>
</comment>
<evidence type="ECO:0000256" key="3">
    <source>
        <dbReference type="ARBA" id="ARBA00008737"/>
    </source>
</evidence>
<evidence type="ECO:0000313" key="12">
    <source>
        <dbReference type="Proteomes" id="UP000014227"/>
    </source>
</evidence>
<evidence type="ECO:0000256" key="4">
    <source>
        <dbReference type="ARBA" id="ARBA00022605"/>
    </source>
</evidence>
<dbReference type="FunFam" id="3.20.20.70:FF:000024">
    <property type="entry name" value="Indole-3-glycerol phosphate synthase"/>
    <property type="match status" value="1"/>
</dbReference>
<dbReference type="PATRIC" id="fig|1303518.3.peg.2915"/>
<dbReference type="Gene3D" id="3.20.20.70">
    <property type="entry name" value="Aldolase class I"/>
    <property type="match status" value="1"/>
</dbReference>
<dbReference type="EC" id="4.1.1.48" evidence="9"/>
<evidence type="ECO:0000256" key="7">
    <source>
        <dbReference type="ARBA" id="ARBA00023141"/>
    </source>
</evidence>
<dbReference type="OrthoDB" id="9804217at2"/>
<keyword evidence="5 9" id="KW-0210">Decarboxylase</keyword>
<dbReference type="InterPro" id="IPR001468">
    <property type="entry name" value="Indole-3-GlycerolPSynthase_CS"/>
</dbReference>
<dbReference type="SUPFAM" id="SSF51366">
    <property type="entry name" value="Ribulose-phoshate binding barrel"/>
    <property type="match status" value="1"/>
</dbReference>
<dbReference type="Proteomes" id="UP000014227">
    <property type="component" value="Chromosome I"/>
</dbReference>
<evidence type="ECO:0000256" key="8">
    <source>
        <dbReference type="ARBA" id="ARBA00023239"/>
    </source>
</evidence>
<dbReference type="KEGG" id="ccz:CCALI_02809"/>
<dbReference type="InterPro" id="IPR011060">
    <property type="entry name" value="RibuloseP-bd_barrel"/>
</dbReference>
<dbReference type="EMBL" id="HF951689">
    <property type="protein sequence ID" value="CCW36594.1"/>
    <property type="molecule type" value="Genomic_DNA"/>
</dbReference>
<keyword evidence="4 9" id="KW-0028">Amino-acid biosynthesis</keyword>
<dbReference type="RefSeq" id="WP_016484098.1">
    <property type="nucleotide sequence ID" value="NC_021487.1"/>
</dbReference>
<dbReference type="GO" id="GO:0004425">
    <property type="term" value="F:indole-3-glycerol-phosphate synthase activity"/>
    <property type="evidence" value="ECO:0007669"/>
    <property type="project" value="UniProtKB-UniRule"/>
</dbReference>
<keyword evidence="7 9" id="KW-0057">Aromatic amino acid biosynthesis</keyword>
<gene>
    <name evidence="9" type="primary">trpC</name>
    <name evidence="11" type="ORF">CCALI_02809</name>
</gene>
<dbReference type="STRING" id="454171.CP488_01279"/>
<dbReference type="InterPro" id="IPR013798">
    <property type="entry name" value="Indole-3-glycerol_P_synth_dom"/>
</dbReference>
<evidence type="ECO:0000256" key="6">
    <source>
        <dbReference type="ARBA" id="ARBA00022822"/>
    </source>
</evidence>
<dbReference type="InterPro" id="IPR013785">
    <property type="entry name" value="Aldolase_TIM"/>
</dbReference>
<dbReference type="GO" id="GO:0004640">
    <property type="term" value="F:phosphoribosylanthranilate isomerase activity"/>
    <property type="evidence" value="ECO:0007669"/>
    <property type="project" value="TreeGrafter"/>
</dbReference>
<dbReference type="PROSITE" id="PS00614">
    <property type="entry name" value="IGPS"/>
    <property type="match status" value="1"/>
</dbReference>
<dbReference type="eggNOG" id="COG0134">
    <property type="taxonomic scope" value="Bacteria"/>
</dbReference>
<dbReference type="InterPro" id="IPR045186">
    <property type="entry name" value="Indole-3-glycerol_P_synth"/>
</dbReference>
<comment type="catalytic activity">
    <reaction evidence="1 9">
        <text>1-(2-carboxyphenylamino)-1-deoxy-D-ribulose 5-phosphate + H(+) = (1S,2R)-1-C-(indol-3-yl)glycerol 3-phosphate + CO2 + H2O</text>
        <dbReference type="Rhea" id="RHEA:23476"/>
        <dbReference type="ChEBI" id="CHEBI:15377"/>
        <dbReference type="ChEBI" id="CHEBI:15378"/>
        <dbReference type="ChEBI" id="CHEBI:16526"/>
        <dbReference type="ChEBI" id="CHEBI:58613"/>
        <dbReference type="ChEBI" id="CHEBI:58866"/>
        <dbReference type="EC" id="4.1.1.48"/>
    </reaction>
</comment>
<keyword evidence="6 9" id="KW-0822">Tryptophan biosynthesis</keyword>
<accession>S0EY07</accession>
<evidence type="ECO:0000259" key="10">
    <source>
        <dbReference type="Pfam" id="PF00218"/>
    </source>
</evidence>
<feature type="domain" description="Indole-3-glycerol phosphate synthase" evidence="10">
    <location>
        <begin position="4"/>
        <end position="257"/>
    </location>
</feature>